<reference evidence="1" key="1">
    <citation type="submission" date="2020-05" db="EMBL/GenBank/DDBJ databases">
        <title>Large-scale comparative analyses of tick genomes elucidate their genetic diversity and vector capacities.</title>
        <authorList>
            <person name="Jia N."/>
            <person name="Wang J."/>
            <person name="Shi W."/>
            <person name="Du L."/>
            <person name="Sun Y."/>
            <person name="Zhan W."/>
            <person name="Jiang J."/>
            <person name="Wang Q."/>
            <person name="Zhang B."/>
            <person name="Ji P."/>
            <person name="Sakyi L.B."/>
            <person name="Cui X."/>
            <person name="Yuan T."/>
            <person name="Jiang B."/>
            <person name="Yang W."/>
            <person name="Lam T.T.-Y."/>
            <person name="Chang Q."/>
            <person name="Ding S."/>
            <person name="Wang X."/>
            <person name="Zhu J."/>
            <person name="Ruan X."/>
            <person name="Zhao L."/>
            <person name="Wei J."/>
            <person name="Que T."/>
            <person name="Du C."/>
            <person name="Cheng J."/>
            <person name="Dai P."/>
            <person name="Han X."/>
            <person name="Huang E."/>
            <person name="Gao Y."/>
            <person name="Liu J."/>
            <person name="Shao H."/>
            <person name="Ye R."/>
            <person name="Li L."/>
            <person name="Wei W."/>
            <person name="Wang X."/>
            <person name="Wang C."/>
            <person name="Yang T."/>
            <person name="Huo Q."/>
            <person name="Li W."/>
            <person name="Guo W."/>
            <person name="Chen H."/>
            <person name="Zhou L."/>
            <person name="Ni X."/>
            <person name="Tian J."/>
            <person name="Zhou Y."/>
            <person name="Sheng Y."/>
            <person name="Liu T."/>
            <person name="Pan Y."/>
            <person name="Xia L."/>
            <person name="Li J."/>
            <person name="Zhao F."/>
            <person name="Cao W."/>
        </authorList>
    </citation>
    <scope>NUCLEOTIDE SEQUENCE</scope>
    <source>
        <strain evidence="1">Hyas-2018</strain>
    </source>
</reference>
<sequence>MKMIVFAITLLILSDATVYPPLTFSAVEPSEVTSERDPLLSNEPCVPSTATPRRSLSKNKSGHILNSDSRNTVFHCYTYWRNKQPEHSVEDTSKFVADMLGVSIRTVFRVREEVKASHFSGGKLTTPSRKRPRNAEKRRRSAKSDSFTLCVLRSCVHDFSRRNEIPTAEKLTPKRCTVRRLLTETGFKHEKRSRNSLLIDRDDITDWRDRYLRDVERYRVEGREIFCLGETWVTAGHTRSIVWTDIVVQKRGRLFARANGLTTGLKQLSGKGQRLIVTHIGSEDGFVDVCLDKLPAGSVIVLDNSPYYSRREEKLPTTAWKKKEVQEWLTSKNITNGERMMKQLLELVASVKSRFLSYVVDNTAVRAGWIVLRLPSYRCEFNRIELVWAKVKNGIAANNRDFKLSTVDAIFREKIKQVTAEDWAKSIQHVMNLEAKFRLDTSGSKHIQPIIIQLHEDDSEESDSDCELSGIEPLDEA</sequence>
<evidence type="ECO:0000313" key="2">
    <source>
        <dbReference type="Proteomes" id="UP000821845"/>
    </source>
</evidence>
<name>A0ACB7TDI6_HYAAI</name>
<evidence type="ECO:0000313" key="1">
    <source>
        <dbReference type="EMBL" id="KAH6944367.1"/>
    </source>
</evidence>
<accession>A0ACB7TDI6</accession>
<dbReference type="Proteomes" id="UP000821845">
    <property type="component" value="Chromosome 1"/>
</dbReference>
<keyword evidence="2" id="KW-1185">Reference proteome</keyword>
<dbReference type="EMBL" id="CM023481">
    <property type="protein sequence ID" value="KAH6944367.1"/>
    <property type="molecule type" value="Genomic_DNA"/>
</dbReference>
<comment type="caution">
    <text evidence="1">The sequence shown here is derived from an EMBL/GenBank/DDBJ whole genome shotgun (WGS) entry which is preliminary data.</text>
</comment>
<gene>
    <name evidence="1" type="ORF">HPB50_002757</name>
</gene>
<organism evidence="1 2">
    <name type="scientific">Hyalomma asiaticum</name>
    <name type="common">Tick</name>
    <dbReference type="NCBI Taxonomy" id="266040"/>
    <lineage>
        <taxon>Eukaryota</taxon>
        <taxon>Metazoa</taxon>
        <taxon>Ecdysozoa</taxon>
        <taxon>Arthropoda</taxon>
        <taxon>Chelicerata</taxon>
        <taxon>Arachnida</taxon>
        <taxon>Acari</taxon>
        <taxon>Parasitiformes</taxon>
        <taxon>Ixodida</taxon>
        <taxon>Ixodoidea</taxon>
        <taxon>Ixodidae</taxon>
        <taxon>Hyalomminae</taxon>
        <taxon>Hyalomma</taxon>
    </lineage>
</organism>
<protein>
    <submittedName>
        <fullName evidence="1">Uncharacterized protein</fullName>
    </submittedName>
</protein>
<proteinExistence type="predicted"/>